<dbReference type="OrthoDB" id="7856223at2"/>
<reference evidence="3 4" key="1">
    <citation type="submission" date="2019-06" db="EMBL/GenBank/DDBJ databases">
        <title>New taxonomy in bacterial strain CC-CFT640, isolated from vineyard.</title>
        <authorList>
            <person name="Lin S.-Y."/>
            <person name="Tsai C.-F."/>
            <person name="Young C.-C."/>
        </authorList>
    </citation>
    <scope>NUCLEOTIDE SEQUENCE [LARGE SCALE GENOMIC DNA]</scope>
    <source>
        <strain evidence="3 4">CC-CFT640</strain>
    </source>
</reference>
<gene>
    <name evidence="3" type="ORF">FHP25_10385</name>
</gene>
<protein>
    <submittedName>
        <fullName evidence="3">Uncharacterized protein</fullName>
    </submittedName>
</protein>
<name>A0A5C8PPU5_9HYPH</name>
<organism evidence="3 4">
    <name type="scientific">Vineibacter terrae</name>
    <dbReference type="NCBI Taxonomy" id="2586908"/>
    <lineage>
        <taxon>Bacteria</taxon>
        <taxon>Pseudomonadati</taxon>
        <taxon>Pseudomonadota</taxon>
        <taxon>Alphaproteobacteria</taxon>
        <taxon>Hyphomicrobiales</taxon>
        <taxon>Vineibacter</taxon>
    </lineage>
</organism>
<dbReference type="AlphaFoldDB" id="A0A5C8PPU5"/>
<dbReference type="Proteomes" id="UP000321638">
    <property type="component" value="Unassembled WGS sequence"/>
</dbReference>
<keyword evidence="2" id="KW-1133">Transmembrane helix</keyword>
<keyword evidence="2" id="KW-0812">Transmembrane</keyword>
<evidence type="ECO:0000256" key="2">
    <source>
        <dbReference type="SAM" id="Phobius"/>
    </source>
</evidence>
<evidence type="ECO:0000313" key="3">
    <source>
        <dbReference type="EMBL" id="TXL77163.1"/>
    </source>
</evidence>
<keyword evidence="2" id="KW-0472">Membrane</keyword>
<comment type="caution">
    <text evidence="3">The sequence shown here is derived from an EMBL/GenBank/DDBJ whole genome shotgun (WGS) entry which is preliminary data.</text>
</comment>
<proteinExistence type="predicted"/>
<sequence length="276" mass="29647">MLYPSSGTISPPERCRSFCPNIVGVKEKRTLPHFFVLLHQGNDSMARRKPKSNRIVGILAAAWLGVISHAAIGQAPAPKPSTDQTSKPDPNSGIDGFRSAKFGMTEAQVREAIRADFKLADAAIKVTKHPVEQTRVLQVVVRDLVGSSGEAQVAYVLGVKSKTLIQVNVLWTAADSAAAETVMGVANALRDYFQAEVSRFKKDSVTANARLPDGRIVVFRGADEKGRVIELILAVAPSSAPAAGPAAPRPVGVQLRLTYVLSPENPDIHRIRPGNF</sequence>
<feature type="region of interest" description="Disordered" evidence="1">
    <location>
        <begin position="74"/>
        <end position="97"/>
    </location>
</feature>
<feature type="transmembrane region" description="Helical" evidence="2">
    <location>
        <begin position="55"/>
        <end position="72"/>
    </location>
</feature>
<evidence type="ECO:0000313" key="4">
    <source>
        <dbReference type="Proteomes" id="UP000321638"/>
    </source>
</evidence>
<dbReference type="RefSeq" id="WP_147846863.1">
    <property type="nucleotide sequence ID" value="NZ_VDUZ01000009.1"/>
</dbReference>
<evidence type="ECO:0000256" key="1">
    <source>
        <dbReference type="SAM" id="MobiDB-lite"/>
    </source>
</evidence>
<keyword evidence="4" id="KW-1185">Reference proteome</keyword>
<dbReference type="EMBL" id="VDUZ01000009">
    <property type="protein sequence ID" value="TXL77163.1"/>
    <property type="molecule type" value="Genomic_DNA"/>
</dbReference>
<accession>A0A5C8PPU5</accession>